<keyword evidence="1" id="KW-0472">Membrane</keyword>
<organism evidence="2 3">
    <name type="scientific">Leptonema illini</name>
    <dbReference type="NCBI Taxonomy" id="183"/>
    <lineage>
        <taxon>Bacteria</taxon>
        <taxon>Pseudomonadati</taxon>
        <taxon>Spirochaetota</taxon>
        <taxon>Spirochaetia</taxon>
        <taxon>Leptospirales</taxon>
        <taxon>Leptospiraceae</taxon>
        <taxon>Leptonema</taxon>
    </lineage>
</organism>
<gene>
    <name evidence="2" type="ORF">F9K24_06915</name>
</gene>
<name>A0A833H2S7_9LEPT</name>
<dbReference type="EMBL" id="WBUI01000005">
    <property type="protein sequence ID" value="KAB2933571.1"/>
    <property type="molecule type" value="Genomic_DNA"/>
</dbReference>
<keyword evidence="1" id="KW-1133">Transmembrane helix</keyword>
<evidence type="ECO:0000256" key="1">
    <source>
        <dbReference type="SAM" id="Phobius"/>
    </source>
</evidence>
<comment type="caution">
    <text evidence="2">The sequence shown here is derived from an EMBL/GenBank/DDBJ whole genome shotgun (WGS) entry which is preliminary data.</text>
</comment>
<dbReference type="AlphaFoldDB" id="A0A833H2S7"/>
<evidence type="ECO:0000313" key="2">
    <source>
        <dbReference type="EMBL" id="KAB2933571.1"/>
    </source>
</evidence>
<feature type="transmembrane region" description="Helical" evidence="1">
    <location>
        <begin position="69"/>
        <end position="89"/>
    </location>
</feature>
<protein>
    <submittedName>
        <fullName evidence="2">Uncharacterized protein</fullName>
    </submittedName>
</protein>
<keyword evidence="1" id="KW-0812">Transmembrane</keyword>
<evidence type="ECO:0000313" key="3">
    <source>
        <dbReference type="Proteomes" id="UP000460298"/>
    </source>
</evidence>
<reference evidence="2 3" key="1">
    <citation type="submission" date="2019-10" db="EMBL/GenBank/DDBJ databases">
        <title>Extracellular Electron Transfer in a Candidatus Methanoperedens spp. Enrichment Culture.</title>
        <authorList>
            <person name="Berger S."/>
            <person name="Rangel Shaw D."/>
            <person name="Berben T."/>
            <person name="In 'T Zandt M."/>
            <person name="Frank J."/>
            <person name="Reimann J."/>
            <person name="Jetten M.S.M."/>
            <person name="Welte C.U."/>
        </authorList>
    </citation>
    <scope>NUCLEOTIDE SEQUENCE [LARGE SCALE GENOMIC DNA]</scope>
    <source>
        <strain evidence="2">SB12</strain>
    </source>
</reference>
<feature type="transmembrane region" description="Helical" evidence="1">
    <location>
        <begin position="95"/>
        <end position="117"/>
    </location>
</feature>
<dbReference type="Proteomes" id="UP000460298">
    <property type="component" value="Unassembled WGS sequence"/>
</dbReference>
<sequence>MDGKKRIDRQYRAMLDREGRRSRNQNAERVFRRRHRMVLRFLRNAGRFSGATRLWQFMTADIEILNYEVVRWMALLFLPTLYITVLAIPDLASNAYILASLLAVPALFLIEAIRYVIWRLRVSSFPALLSHWESMQSSYFDWNEMRLTIETDTPEPTRTQVLMLLCERANRYFYASNDEDRRHRWKPEGPGITGSINRRIVVKIVPHLRRFRRMLSGHRLSLQLELKGRPIRQSSRANDGSPDS</sequence>
<accession>A0A833H2S7</accession>
<proteinExistence type="predicted"/>